<evidence type="ECO:0000313" key="2">
    <source>
        <dbReference type="EMBL" id="MEK7949247.1"/>
    </source>
</evidence>
<keyword evidence="1" id="KW-0812">Transmembrane</keyword>
<reference evidence="2 3" key="1">
    <citation type="submission" date="2024-04" db="EMBL/GenBank/DDBJ databases">
        <title>Luteolibacter sp. isolated from soil.</title>
        <authorList>
            <person name="An J."/>
        </authorList>
    </citation>
    <scope>NUCLEOTIDE SEQUENCE [LARGE SCALE GENOMIC DNA]</scope>
    <source>
        <strain evidence="2 3">Y139</strain>
    </source>
</reference>
<sequence>MPLSLRQHRLLSTSFGCAAAYAAIFIVLHHTVKSNHLWRELMATPKSRTDLLALSVAYAVLSAALALLSGWKPIELPAKWFRISLVGITALALLGSAFMLVVIVFNLDWKMSL</sequence>
<dbReference type="RefSeq" id="WP_341402667.1">
    <property type="nucleotide sequence ID" value="NZ_JBBUKT010000001.1"/>
</dbReference>
<organism evidence="2 3">
    <name type="scientific">Luteolibacter soli</name>
    <dbReference type="NCBI Taxonomy" id="3135280"/>
    <lineage>
        <taxon>Bacteria</taxon>
        <taxon>Pseudomonadati</taxon>
        <taxon>Verrucomicrobiota</taxon>
        <taxon>Verrucomicrobiia</taxon>
        <taxon>Verrucomicrobiales</taxon>
        <taxon>Verrucomicrobiaceae</taxon>
        <taxon>Luteolibacter</taxon>
    </lineage>
</organism>
<feature type="transmembrane region" description="Helical" evidence="1">
    <location>
        <begin position="83"/>
        <end position="107"/>
    </location>
</feature>
<dbReference type="Proteomes" id="UP001371305">
    <property type="component" value="Unassembled WGS sequence"/>
</dbReference>
<evidence type="ECO:0000256" key="1">
    <source>
        <dbReference type="SAM" id="Phobius"/>
    </source>
</evidence>
<comment type="caution">
    <text evidence="2">The sequence shown here is derived from an EMBL/GenBank/DDBJ whole genome shotgun (WGS) entry which is preliminary data.</text>
</comment>
<accession>A0ABU9AQ64</accession>
<feature type="transmembrane region" description="Helical" evidence="1">
    <location>
        <begin position="12"/>
        <end position="32"/>
    </location>
</feature>
<proteinExistence type="predicted"/>
<protein>
    <submittedName>
        <fullName evidence="2">Uncharacterized protein</fullName>
    </submittedName>
</protein>
<keyword evidence="3" id="KW-1185">Reference proteome</keyword>
<keyword evidence="1" id="KW-1133">Transmembrane helix</keyword>
<dbReference type="EMBL" id="JBBUKT010000001">
    <property type="protein sequence ID" value="MEK7949247.1"/>
    <property type="molecule type" value="Genomic_DNA"/>
</dbReference>
<name>A0ABU9AQ64_9BACT</name>
<feature type="transmembrane region" description="Helical" evidence="1">
    <location>
        <begin position="52"/>
        <end position="71"/>
    </location>
</feature>
<evidence type="ECO:0000313" key="3">
    <source>
        <dbReference type="Proteomes" id="UP001371305"/>
    </source>
</evidence>
<keyword evidence="1" id="KW-0472">Membrane</keyword>
<gene>
    <name evidence="2" type="ORF">WKV53_01995</name>
</gene>